<proteinExistence type="predicted"/>
<feature type="binding site" evidence="2">
    <location>
        <position position="33"/>
    </location>
    <ligand>
        <name>ATP</name>
        <dbReference type="ChEBI" id="CHEBI:30616"/>
    </ligand>
</feature>
<accession>A0A9X2S845</accession>
<feature type="domain" description="tRNA(Ile)-lysidine/2-thiocytidine synthase N-terminal" evidence="3">
    <location>
        <begin position="24"/>
        <end position="202"/>
    </location>
</feature>
<dbReference type="PIRSF" id="PIRSF004976">
    <property type="entry name" value="ATPase_YdaO"/>
    <property type="match status" value="1"/>
</dbReference>
<dbReference type="InterPro" id="IPR014729">
    <property type="entry name" value="Rossmann-like_a/b/a_fold"/>
</dbReference>
<feature type="binding site" evidence="2">
    <location>
        <begin position="27"/>
        <end position="29"/>
    </location>
    <ligand>
        <name>ATP</name>
        <dbReference type="ChEBI" id="CHEBI:30616"/>
    </ligand>
</feature>
<dbReference type="AlphaFoldDB" id="A0A9X2S845"/>
<dbReference type="GO" id="GO:0008033">
    <property type="term" value="P:tRNA processing"/>
    <property type="evidence" value="ECO:0007669"/>
    <property type="project" value="InterPro"/>
</dbReference>
<dbReference type="SUPFAM" id="SSF52402">
    <property type="entry name" value="Adenine nucleotide alpha hydrolases-like"/>
    <property type="match status" value="1"/>
</dbReference>
<dbReference type="OrthoDB" id="9801054at2"/>
<keyword evidence="2" id="KW-0547">Nucleotide-binding</keyword>
<feature type="binding site" evidence="2">
    <location>
        <position position="129"/>
    </location>
    <ligand>
        <name>ATP</name>
        <dbReference type="ChEBI" id="CHEBI:30616"/>
    </ligand>
</feature>
<reference evidence="4" key="1">
    <citation type="submission" date="2022-07" db="EMBL/GenBank/DDBJ databases">
        <title>Enhanced cultured diversity of the mouse gut microbiota enables custom-made synthetic communities.</title>
        <authorList>
            <person name="Afrizal A."/>
        </authorList>
    </citation>
    <scope>NUCLEOTIDE SEQUENCE</scope>
    <source>
        <strain evidence="4">DSM 29482</strain>
    </source>
</reference>
<dbReference type="EMBL" id="JANJZL010000008">
    <property type="protein sequence ID" value="MCR2044716.1"/>
    <property type="molecule type" value="Genomic_DNA"/>
</dbReference>
<dbReference type="Gene3D" id="3.40.50.620">
    <property type="entry name" value="HUPs"/>
    <property type="match status" value="1"/>
</dbReference>
<feature type="binding site" evidence="2">
    <location>
        <position position="134"/>
    </location>
    <ligand>
        <name>ATP</name>
        <dbReference type="ChEBI" id="CHEBI:30616"/>
    </ligand>
</feature>
<dbReference type="InterPro" id="IPR011063">
    <property type="entry name" value="TilS/TtcA_N"/>
</dbReference>
<comment type="caution">
    <text evidence="4">The sequence shown here is derived from an EMBL/GenBank/DDBJ whole genome shotgun (WGS) entry which is preliminary data.</text>
</comment>
<feature type="binding site" evidence="2">
    <location>
        <position position="59"/>
    </location>
    <ligand>
        <name>ATP</name>
        <dbReference type="ChEBI" id="CHEBI:30616"/>
    </ligand>
</feature>
<dbReference type="GO" id="GO:0016740">
    <property type="term" value="F:transferase activity"/>
    <property type="evidence" value="ECO:0007669"/>
    <property type="project" value="UniProtKB-KW"/>
</dbReference>
<dbReference type="CDD" id="cd24138">
    <property type="entry name" value="TtcA-like"/>
    <property type="match status" value="1"/>
</dbReference>
<keyword evidence="2" id="KW-0067">ATP-binding</keyword>
<evidence type="ECO:0000313" key="5">
    <source>
        <dbReference type="Proteomes" id="UP001142078"/>
    </source>
</evidence>
<dbReference type="PANTHER" id="PTHR43686">
    <property type="entry name" value="SULFURTRANSFERASE-RELATED"/>
    <property type="match status" value="1"/>
</dbReference>
<dbReference type="RefSeq" id="WP_042678728.1">
    <property type="nucleotide sequence ID" value="NZ_CABKTM010000007.1"/>
</dbReference>
<evidence type="ECO:0000256" key="1">
    <source>
        <dbReference type="ARBA" id="ARBA00022679"/>
    </source>
</evidence>
<protein>
    <submittedName>
        <fullName evidence="4">tRNA 2-thiocytidine(32) synthetase TtcA</fullName>
    </submittedName>
</protein>
<organism evidence="4 5">
    <name type="scientific">Anaerosalibacter massiliensis</name>
    <dbReference type="NCBI Taxonomy" id="1347392"/>
    <lineage>
        <taxon>Bacteria</taxon>
        <taxon>Bacillati</taxon>
        <taxon>Bacillota</taxon>
        <taxon>Tissierellia</taxon>
        <taxon>Tissierellales</taxon>
        <taxon>Sporanaerobacteraceae</taxon>
        <taxon>Anaerosalibacter</taxon>
    </lineage>
</organism>
<name>A0A9X2S845_9FIRM</name>
<dbReference type="PANTHER" id="PTHR43686:SF1">
    <property type="entry name" value="AMINOTRAN_5 DOMAIN-CONTAINING PROTEIN"/>
    <property type="match status" value="1"/>
</dbReference>
<gene>
    <name evidence="4" type="ORF">NSA23_11420</name>
</gene>
<sequence>MKKILGPMRKAIEDFNLIDDGDKIGVGVSGGKDSMLLLYALKLYQRFSPEKFELEAFTVDLGFEGFETKAIESYCESIGVPFNLKKTNIKNIVFDTRKEKNPCSLCANMRRGAIHNSLKDRGFNKLALGHHGDDAIDTFFLSLLYEGRINTLPPLTYLDRKKIYIIRPLLYVSEQDIKNSIEKNNIPIVNNPCPADKKTKREDMNKLVHKIYKEVPDARNRILTALNNEKGLRLWFS</sequence>
<evidence type="ECO:0000259" key="3">
    <source>
        <dbReference type="Pfam" id="PF01171"/>
    </source>
</evidence>
<keyword evidence="5" id="KW-1185">Reference proteome</keyword>
<dbReference type="InterPro" id="IPR035107">
    <property type="entry name" value="tRNA_thiolation_TtcA_Ctu1"/>
</dbReference>
<evidence type="ECO:0000313" key="4">
    <source>
        <dbReference type="EMBL" id="MCR2044716.1"/>
    </source>
</evidence>
<dbReference type="Pfam" id="PF01171">
    <property type="entry name" value="ATP_bind_3"/>
    <property type="match status" value="1"/>
</dbReference>
<dbReference type="GO" id="GO:0005524">
    <property type="term" value="F:ATP binding"/>
    <property type="evidence" value="ECO:0007669"/>
    <property type="project" value="UniProtKB-KW"/>
</dbReference>
<evidence type="ECO:0000256" key="2">
    <source>
        <dbReference type="PIRSR" id="PIRSR004976-51"/>
    </source>
</evidence>
<dbReference type="Proteomes" id="UP001142078">
    <property type="component" value="Unassembled WGS sequence"/>
</dbReference>
<keyword evidence="1" id="KW-0808">Transferase</keyword>